<proteinExistence type="predicted"/>
<keyword evidence="3" id="KW-1185">Reference proteome</keyword>
<evidence type="ECO:0000313" key="2">
    <source>
        <dbReference type="EMBL" id="CAK0877125.1"/>
    </source>
</evidence>
<accession>A0ABN9VXZ2</accession>
<evidence type="ECO:0000313" key="3">
    <source>
        <dbReference type="Proteomes" id="UP001189429"/>
    </source>
</evidence>
<reference evidence="2" key="1">
    <citation type="submission" date="2023-10" db="EMBL/GenBank/DDBJ databases">
        <authorList>
            <person name="Chen Y."/>
            <person name="Shah S."/>
            <person name="Dougan E. K."/>
            <person name="Thang M."/>
            <person name="Chan C."/>
        </authorList>
    </citation>
    <scope>NUCLEOTIDE SEQUENCE [LARGE SCALE GENOMIC DNA]</scope>
</reference>
<feature type="region of interest" description="Disordered" evidence="1">
    <location>
        <begin position="327"/>
        <end position="365"/>
    </location>
</feature>
<dbReference type="Proteomes" id="UP001189429">
    <property type="component" value="Unassembled WGS sequence"/>
</dbReference>
<organism evidence="2 3">
    <name type="scientific">Prorocentrum cordatum</name>
    <dbReference type="NCBI Taxonomy" id="2364126"/>
    <lineage>
        <taxon>Eukaryota</taxon>
        <taxon>Sar</taxon>
        <taxon>Alveolata</taxon>
        <taxon>Dinophyceae</taxon>
        <taxon>Prorocentrales</taxon>
        <taxon>Prorocentraceae</taxon>
        <taxon>Prorocentrum</taxon>
    </lineage>
</organism>
<dbReference type="EMBL" id="CAUYUJ010017704">
    <property type="protein sequence ID" value="CAK0877125.1"/>
    <property type="molecule type" value="Genomic_DNA"/>
</dbReference>
<evidence type="ECO:0008006" key="4">
    <source>
        <dbReference type="Google" id="ProtNLM"/>
    </source>
</evidence>
<dbReference type="SUPFAM" id="SSF53448">
    <property type="entry name" value="Nucleotide-diphospho-sugar transferases"/>
    <property type="match status" value="1"/>
</dbReference>
<evidence type="ECO:0000256" key="1">
    <source>
        <dbReference type="SAM" id="MobiDB-lite"/>
    </source>
</evidence>
<comment type="caution">
    <text evidence="2">The sequence shown here is derived from an EMBL/GenBank/DDBJ whole genome shotgun (WGS) entry which is preliminary data.</text>
</comment>
<gene>
    <name evidence="2" type="ORF">PCOR1329_LOCUS61270</name>
</gene>
<dbReference type="InterPro" id="IPR008441">
    <property type="entry name" value="AfumC-like_glycosyl_Trfase"/>
</dbReference>
<feature type="region of interest" description="Disordered" evidence="1">
    <location>
        <begin position="223"/>
        <end position="246"/>
    </location>
</feature>
<dbReference type="Pfam" id="PF05704">
    <property type="entry name" value="Caps_synth"/>
    <property type="match status" value="1"/>
</dbReference>
<protein>
    <recommendedName>
        <fullName evidence="4">Alpha 1,4-glycosyltransferase domain-containing protein</fullName>
    </recommendedName>
</protein>
<name>A0ABN9VXZ2_9DINO</name>
<sequence length="415" mass="43838">MAASLRIAIVQCRYAEDRCAFMFKALAAALVGGAMGGRGAAALLKSPGSWLVEVFMNRPHVPPPAPSAALALGLLWARAGQASAVAGATPQWTHCDRPANHSALGHRGVPKKLWSFWSDPDSARLPKICQLAAASWQVYASGYEIHLLHAENWNEFLTDAQILRGHGPGAGVTATTRDNRFADWLRAVLLAELGGVWIDASIVLTAPLGLLIHPDAQISGVHLSGMLPPSSPPPTAAGRCTAGGTSSSASIPWATVIGRRSAAGHRLPGHAERGVLRDRLGHHCCPGPLSARGRAVTGASKDYDLTAARGIKLRKERSGRRWRPWVPARRGARSDPGACQPPDLSTTPRRVEAAPTSCEQRPPAAGGLHRALLAPPAAPPHTLPGLYPPPLCSFLAESLFRHADICLSASPSDQH</sequence>
<dbReference type="InterPro" id="IPR029044">
    <property type="entry name" value="Nucleotide-diphossugar_trans"/>
</dbReference>